<dbReference type="AlphaFoldDB" id="A0A183JJI4"/>
<reference evidence="1" key="1">
    <citation type="submission" date="2016-06" db="UniProtKB">
        <authorList>
            <consortium name="WormBaseParasite"/>
        </authorList>
    </citation>
    <scope>IDENTIFICATION</scope>
</reference>
<evidence type="ECO:0000313" key="1">
    <source>
        <dbReference type="WBParaSite" id="SCUD_0000286001-mRNA-1"/>
    </source>
</evidence>
<organism evidence="1">
    <name type="scientific">Schistosoma curassoni</name>
    <dbReference type="NCBI Taxonomy" id="6186"/>
    <lineage>
        <taxon>Eukaryota</taxon>
        <taxon>Metazoa</taxon>
        <taxon>Spiralia</taxon>
        <taxon>Lophotrochozoa</taxon>
        <taxon>Platyhelminthes</taxon>
        <taxon>Trematoda</taxon>
        <taxon>Digenea</taxon>
        <taxon>Strigeidida</taxon>
        <taxon>Schistosomatoidea</taxon>
        <taxon>Schistosomatidae</taxon>
        <taxon>Schistosoma</taxon>
    </lineage>
</organism>
<sequence>LKKKQILTPPSASNPLITTFVIIFNSPISISTYSSQSVLIRLPGHHAKSVFSFRIECALRLAPDGSTTSLVALNAESGI</sequence>
<proteinExistence type="predicted"/>
<protein>
    <submittedName>
        <fullName evidence="1">MSP domain-containing protein</fullName>
    </submittedName>
</protein>
<accession>A0A183JJI4</accession>
<dbReference type="WBParaSite" id="SCUD_0000286001-mRNA-1">
    <property type="protein sequence ID" value="SCUD_0000286001-mRNA-1"/>
    <property type="gene ID" value="SCUD_0000286001"/>
</dbReference>
<name>A0A183JJI4_9TREM</name>